<dbReference type="Proteomes" id="UP000269396">
    <property type="component" value="Unassembled WGS sequence"/>
</dbReference>
<dbReference type="AlphaFoldDB" id="A0A3P8F831"/>
<dbReference type="EMBL" id="UZAL01034462">
    <property type="protein sequence ID" value="VDP65421.1"/>
    <property type="molecule type" value="Genomic_DNA"/>
</dbReference>
<keyword evidence="2" id="KW-1185">Reference proteome</keyword>
<organism evidence="1 2">
    <name type="scientific">Schistosoma mattheei</name>
    <dbReference type="NCBI Taxonomy" id="31246"/>
    <lineage>
        <taxon>Eukaryota</taxon>
        <taxon>Metazoa</taxon>
        <taxon>Spiralia</taxon>
        <taxon>Lophotrochozoa</taxon>
        <taxon>Platyhelminthes</taxon>
        <taxon>Trematoda</taxon>
        <taxon>Digenea</taxon>
        <taxon>Strigeidida</taxon>
        <taxon>Schistosomatoidea</taxon>
        <taxon>Schistosomatidae</taxon>
        <taxon>Schistosoma</taxon>
    </lineage>
</organism>
<evidence type="ECO:0000313" key="1">
    <source>
        <dbReference type="EMBL" id="VDP65421.1"/>
    </source>
</evidence>
<protein>
    <submittedName>
        <fullName evidence="1">Uncharacterized protein</fullName>
    </submittedName>
</protein>
<proteinExistence type="predicted"/>
<evidence type="ECO:0000313" key="2">
    <source>
        <dbReference type="Proteomes" id="UP000269396"/>
    </source>
</evidence>
<reference evidence="1 2" key="1">
    <citation type="submission" date="2018-11" db="EMBL/GenBank/DDBJ databases">
        <authorList>
            <consortium name="Pathogen Informatics"/>
        </authorList>
    </citation>
    <scope>NUCLEOTIDE SEQUENCE [LARGE SCALE GENOMIC DNA]</scope>
    <source>
        <strain>Denwood</strain>
        <strain evidence="2">Zambia</strain>
    </source>
</reference>
<name>A0A3P8F831_9TREM</name>
<gene>
    <name evidence="1" type="ORF">SMTD_LOCUS14280</name>
</gene>
<accession>A0A3P8F831</accession>
<sequence length="39" mass="4581">MIPFLSLVLLFVVVVVLCRFLLDKLANKHKLYRNHVVND</sequence>